<organism evidence="26 27">
    <name type="scientific">Pseudohongiella acticola</name>
    <dbReference type="NCBI Taxonomy" id="1524254"/>
    <lineage>
        <taxon>Bacteria</taxon>
        <taxon>Pseudomonadati</taxon>
        <taxon>Pseudomonadota</taxon>
        <taxon>Gammaproteobacteria</taxon>
        <taxon>Pseudomonadales</taxon>
        <taxon>Pseudohongiellaceae</taxon>
        <taxon>Pseudohongiella</taxon>
    </lineage>
</organism>
<dbReference type="AlphaFoldDB" id="A0A1E8CGR6"/>
<dbReference type="GO" id="GO:0006355">
    <property type="term" value="P:regulation of DNA-templated transcription"/>
    <property type="evidence" value="ECO:0007669"/>
    <property type="project" value="InterPro"/>
</dbReference>
<feature type="transmembrane region" description="Helical" evidence="19">
    <location>
        <begin position="57"/>
        <end position="80"/>
    </location>
</feature>
<dbReference type="InterPro" id="IPR000014">
    <property type="entry name" value="PAS"/>
</dbReference>
<dbReference type="NCBIfam" id="TIGR00229">
    <property type="entry name" value="sensory_box"/>
    <property type="match status" value="1"/>
</dbReference>
<keyword evidence="6 18" id="KW-0597">Phosphoprotein</keyword>
<evidence type="ECO:0000256" key="19">
    <source>
        <dbReference type="PROSITE-ProRule" id="PRU00244"/>
    </source>
</evidence>
<dbReference type="PROSITE" id="PS50110">
    <property type="entry name" value="RESPONSE_REGULATORY"/>
    <property type="match status" value="1"/>
</dbReference>
<feature type="transmembrane region" description="Helical" evidence="19">
    <location>
        <begin position="20"/>
        <end position="45"/>
    </location>
</feature>
<dbReference type="Proteomes" id="UP000175669">
    <property type="component" value="Unassembled WGS sequence"/>
</dbReference>
<evidence type="ECO:0000259" key="22">
    <source>
        <dbReference type="PROSITE" id="PS50112"/>
    </source>
</evidence>
<dbReference type="InterPro" id="IPR003661">
    <property type="entry name" value="HisK_dim/P_dom"/>
</dbReference>
<dbReference type="PROSITE" id="PS50894">
    <property type="entry name" value="HPT"/>
    <property type="match status" value="1"/>
</dbReference>
<dbReference type="InterPro" id="IPR013767">
    <property type="entry name" value="PAS_fold"/>
</dbReference>
<evidence type="ECO:0000256" key="8">
    <source>
        <dbReference type="ARBA" id="ARBA00022692"/>
    </source>
</evidence>
<dbReference type="InterPro" id="IPR005330">
    <property type="entry name" value="MHYT_dom"/>
</dbReference>
<keyword evidence="27" id="KW-1185">Reference proteome</keyword>
<dbReference type="CDD" id="cd00082">
    <property type="entry name" value="HisKA"/>
    <property type="match status" value="1"/>
</dbReference>
<dbReference type="InterPro" id="IPR000700">
    <property type="entry name" value="PAS-assoc_C"/>
</dbReference>
<dbReference type="GO" id="GO:0005886">
    <property type="term" value="C:plasma membrane"/>
    <property type="evidence" value="ECO:0007669"/>
    <property type="project" value="UniProtKB-SubCell"/>
</dbReference>
<dbReference type="EMBL" id="MASR01000002">
    <property type="protein sequence ID" value="OFE11569.1"/>
    <property type="molecule type" value="Genomic_DNA"/>
</dbReference>
<dbReference type="GO" id="GO:0000155">
    <property type="term" value="F:phosphorelay sensor kinase activity"/>
    <property type="evidence" value="ECO:0007669"/>
    <property type="project" value="InterPro"/>
</dbReference>
<dbReference type="InterPro" id="IPR004358">
    <property type="entry name" value="Sig_transdc_His_kin-like_C"/>
</dbReference>
<dbReference type="PROSITE" id="PS50112">
    <property type="entry name" value="PAS"/>
    <property type="match status" value="1"/>
</dbReference>
<dbReference type="Gene3D" id="1.10.287.130">
    <property type="match status" value="1"/>
</dbReference>
<dbReference type="InterPro" id="IPR008207">
    <property type="entry name" value="Sig_transdc_His_kin_Hpt_dom"/>
</dbReference>
<comment type="subcellular location">
    <subcellularLocation>
        <location evidence="2">Cell inner membrane</location>
        <topology evidence="2">Multi-pass membrane protein</topology>
    </subcellularLocation>
</comment>
<dbReference type="InterPro" id="IPR003594">
    <property type="entry name" value="HATPase_dom"/>
</dbReference>
<comment type="function">
    <text evidence="15">Putative oxygen sensor; modulates the activity of FixJ, a transcriptional activator of nitrogen fixation fixK gene. FixL probably acts as a kinase that phosphorylates FixJ.</text>
</comment>
<dbReference type="PANTHER" id="PTHR43047">
    <property type="entry name" value="TWO-COMPONENT HISTIDINE PROTEIN KINASE"/>
    <property type="match status" value="1"/>
</dbReference>
<dbReference type="SMART" id="SM00388">
    <property type="entry name" value="HisKA"/>
    <property type="match status" value="1"/>
</dbReference>
<evidence type="ECO:0000256" key="16">
    <source>
        <dbReference type="ARBA" id="ARBA00070616"/>
    </source>
</evidence>
<evidence type="ECO:0000256" key="2">
    <source>
        <dbReference type="ARBA" id="ARBA00004429"/>
    </source>
</evidence>
<reference evidence="27" key="1">
    <citation type="submission" date="2016-07" db="EMBL/GenBank/DDBJ databases">
        <authorList>
            <person name="Florea S."/>
            <person name="Webb J.S."/>
            <person name="Jaromczyk J."/>
            <person name="Schardl C.L."/>
        </authorList>
    </citation>
    <scope>NUCLEOTIDE SEQUENCE [LARGE SCALE GENOMIC DNA]</scope>
    <source>
        <strain evidence="27">KCTC 42131</strain>
    </source>
</reference>
<name>A0A1E8CGR6_9GAMM</name>
<evidence type="ECO:0000256" key="12">
    <source>
        <dbReference type="ARBA" id="ARBA00022989"/>
    </source>
</evidence>
<evidence type="ECO:0000259" key="20">
    <source>
        <dbReference type="PROSITE" id="PS50109"/>
    </source>
</evidence>
<keyword evidence="8 19" id="KW-0812">Transmembrane</keyword>
<dbReference type="PROSITE" id="PS50113">
    <property type="entry name" value="PAC"/>
    <property type="match status" value="1"/>
</dbReference>
<dbReference type="GO" id="GO:0005524">
    <property type="term" value="F:ATP binding"/>
    <property type="evidence" value="ECO:0007669"/>
    <property type="project" value="UniProtKB-KW"/>
</dbReference>
<feature type="domain" description="Response regulatory" evidence="21">
    <location>
        <begin position="645"/>
        <end position="764"/>
    </location>
</feature>
<keyword evidence="9" id="KW-0547">Nucleotide-binding</keyword>
<dbReference type="Pfam" id="PF02518">
    <property type="entry name" value="HATPase_c"/>
    <property type="match status" value="1"/>
</dbReference>
<evidence type="ECO:0000256" key="10">
    <source>
        <dbReference type="ARBA" id="ARBA00022777"/>
    </source>
</evidence>
<keyword evidence="4" id="KW-1003">Cell membrane</keyword>
<dbReference type="CDD" id="cd16922">
    <property type="entry name" value="HATPase_EvgS-ArcB-TorS-like"/>
    <property type="match status" value="1"/>
</dbReference>
<dbReference type="SUPFAM" id="SSF55785">
    <property type="entry name" value="PYP-like sensor domain (PAS domain)"/>
    <property type="match status" value="1"/>
</dbReference>
<dbReference type="FunFam" id="3.30.565.10:FF:000010">
    <property type="entry name" value="Sensor histidine kinase RcsC"/>
    <property type="match status" value="1"/>
</dbReference>
<evidence type="ECO:0000256" key="5">
    <source>
        <dbReference type="ARBA" id="ARBA00022519"/>
    </source>
</evidence>
<evidence type="ECO:0000256" key="13">
    <source>
        <dbReference type="ARBA" id="ARBA00023012"/>
    </source>
</evidence>
<feature type="domain" description="PAS" evidence="22">
    <location>
        <begin position="265"/>
        <end position="335"/>
    </location>
</feature>
<proteinExistence type="predicted"/>
<feature type="domain" description="Histidine kinase" evidence="20">
    <location>
        <begin position="410"/>
        <end position="626"/>
    </location>
</feature>
<dbReference type="SUPFAM" id="SSF47384">
    <property type="entry name" value="Homodimeric domain of signal transducing histidine kinase"/>
    <property type="match status" value="1"/>
</dbReference>
<feature type="modified residue" description="Phosphohistidine" evidence="17">
    <location>
        <position position="845"/>
    </location>
</feature>
<keyword evidence="11" id="KW-0067">ATP-binding</keyword>
<evidence type="ECO:0000313" key="26">
    <source>
        <dbReference type="EMBL" id="OFE11569.1"/>
    </source>
</evidence>
<dbReference type="PROSITE" id="PS50924">
    <property type="entry name" value="MHYT"/>
    <property type="match status" value="1"/>
</dbReference>
<dbReference type="CDD" id="cd17546">
    <property type="entry name" value="REC_hyHK_CKI1_RcsC-like"/>
    <property type="match status" value="1"/>
</dbReference>
<dbReference type="InterPro" id="IPR011006">
    <property type="entry name" value="CheY-like_superfamily"/>
</dbReference>
<evidence type="ECO:0000256" key="17">
    <source>
        <dbReference type="PROSITE-ProRule" id="PRU00110"/>
    </source>
</evidence>
<evidence type="ECO:0000256" key="9">
    <source>
        <dbReference type="ARBA" id="ARBA00022741"/>
    </source>
</evidence>
<dbReference type="FunFam" id="3.30.450.20:FF:000060">
    <property type="entry name" value="Sensor protein FixL"/>
    <property type="match status" value="1"/>
</dbReference>
<dbReference type="InterPro" id="IPR036890">
    <property type="entry name" value="HATPase_C_sf"/>
</dbReference>
<dbReference type="Pfam" id="PF00989">
    <property type="entry name" value="PAS"/>
    <property type="match status" value="1"/>
</dbReference>
<evidence type="ECO:0000256" key="4">
    <source>
        <dbReference type="ARBA" id="ARBA00022475"/>
    </source>
</evidence>
<evidence type="ECO:0000256" key="3">
    <source>
        <dbReference type="ARBA" id="ARBA00012438"/>
    </source>
</evidence>
<dbReference type="Pfam" id="PF01627">
    <property type="entry name" value="Hpt"/>
    <property type="match status" value="1"/>
</dbReference>
<dbReference type="OrthoDB" id="6187449at2"/>
<protein>
    <recommendedName>
        <fullName evidence="16">Sensor protein FixL</fullName>
        <ecNumber evidence="3">2.7.13.3</ecNumber>
    </recommendedName>
</protein>
<gene>
    <name evidence="26" type="ORF">PHACT_13595</name>
</gene>
<dbReference type="SUPFAM" id="SSF52172">
    <property type="entry name" value="CheY-like"/>
    <property type="match status" value="1"/>
</dbReference>
<feature type="transmembrane region" description="Helical" evidence="19">
    <location>
        <begin position="157"/>
        <end position="176"/>
    </location>
</feature>
<evidence type="ECO:0000259" key="21">
    <source>
        <dbReference type="PROSITE" id="PS50110"/>
    </source>
</evidence>
<evidence type="ECO:0000313" key="27">
    <source>
        <dbReference type="Proteomes" id="UP000175669"/>
    </source>
</evidence>
<keyword evidence="10" id="KW-0418">Kinase</keyword>
<dbReference type="InterPro" id="IPR001789">
    <property type="entry name" value="Sig_transdc_resp-reg_receiver"/>
</dbReference>
<evidence type="ECO:0000256" key="1">
    <source>
        <dbReference type="ARBA" id="ARBA00000085"/>
    </source>
</evidence>
<feature type="modified residue" description="4-aspartylphosphate" evidence="18">
    <location>
        <position position="694"/>
    </location>
</feature>
<feature type="domain" description="PAC" evidence="23">
    <location>
        <begin position="342"/>
        <end position="392"/>
    </location>
</feature>
<evidence type="ECO:0000259" key="25">
    <source>
        <dbReference type="PROSITE" id="PS50924"/>
    </source>
</evidence>
<feature type="transmembrane region" description="Helical" evidence="19">
    <location>
        <begin position="119"/>
        <end position="137"/>
    </location>
</feature>
<keyword evidence="14 19" id="KW-0472">Membrane</keyword>
<comment type="caution">
    <text evidence="26">The sequence shown here is derived from an EMBL/GenBank/DDBJ whole genome shotgun (WGS) entry which is preliminary data.</text>
</comment>
<dbReference type="InterPro" id="IPR005467">
    <property type="entry name" value="His_kinase_dom"/>
</dbReference>
<evidence type="ECO:0000259" key="24">
    <source>
        <dbReference type="PROSITE" id="PS50894"/>
    </source>
</evidence>
<dbReference type="Gene3D" id="3.40.50.2300">
    <property type="match status" value="1"/>
</dbReference>
<dbReference type="PANTHER" id="PTHR43047:SF72">
    <property type="entry name" value="OSMOSENSING HISTIDINE PROTEIN KINASE SLN1"/>
    <property type="match status" value="1"/>
</dbReference>
<dbReference type="SMART" id="SM00091">
    <property type="entry name" value="PAS"/>
    <property type="match status" value="1"/>
</dbReference>
<dbReference type="CDD" id="cd00130">
    <property type="entry name" value="PAS"/>
    <property type="match status" value="1"/>
</dbReference>
<evidence type="ECO:0000259" key="23">
    <source>
        <dbReference type="PROSITE" id="PS50113"/>
    </source>
</evidence>
<dbReference type="Pfam" id="PF03707">
    <property type="entry name" value="MHYT"/>
    <property type="match status" value="3"/>
</dbReference>
<dbReference type="SMART" id="SM00387">
    <property type="entry name" value="HATPase_c"/>
    <property type="match status" value="1"/>
</dbReference>
<evidence type="ECO:0000256" key="14">
    <source>
        <dbReference type="ARBA" id="ARBA00023136"/>
    </source>
</evidence>
<dbReference type="SMART" id="SM00448">
    <property type="entry name" value="REC"/>
    <property type="match status" value="1"/>
</dbReference>
<dbReference type="Pfam" id="PF00512">
    <property type="entry name" value="HisKA"/>
    <property type="match status" value="1"/>
</dbReference>
<dbReference type="RefSeq" id="WP_070118819.1">
    <property type="nucleotide sequence ID" value="NZ_MASR01000002.1"/>
</dbReference>
<dbReference type="EC" id="2.7.13.3" evidence="3"/>
<dbReference type="InterPro" id="IPR036097">
    <property type="entry name" value="HisK_dim/P_sf"/>
</dbReference>
<evidence type="ECO:0000256" key="18">
    <source>
        <dbReference type="PROSITE-ProRule" id="PRU00169"/>
    </source>
</evidence>
<evidence type="ECO:0000256" key="6">
    <source>
        <dbReference type="ARBA" id="ARBA00022553"/>
    </source>
</evidence>
<feature type="transmembrane region" description="Helical" evidence="19">
    <location>
        <begin position="92"/>
        <end position="112"/>
    </location>
</feature>
<keyword evidence="13" id="KW-0902">Two-component regulatory system</keyword>
<dbReference type="InterPro" id="IPR035965">
    <property type="entry name" value="PAS-like_dom_sf"/>
</dbReference>
<keyword evidence="7" id="KW-0808">Transferase</keyword>
<evidence type="ECO:0000256" key="7">
    <source>
        <dbReference type="ARBA" id="ARBA00022679"/>
    </source>
</evidence>
<dbReference type="GO" id="GO:0009927">
    <property type="term" value="F:histidine phosphotransfer kinase activity"/>
    <property type="evidence" value="ECO:0007669"/>
    <property type="project" value="TreeGrafter"/>
</dbReference>
<dbReference type="Gene3D" id="3.30.450.20">
    <property type="entry name" value="PAS domain"/>
    <property type="match status" value="1"/>
</dbReference>
<dbReference type="Pfam" id="PF00072">
    <property type="entry name" value="Response_reg"/>
    <property type="match status" value="1"/>
</dbReference>
<sequence length="979" mass="106807">MFALFLMPSDQQSRLLEGHHQLGLMLLSILIAVLASIFALQLSTLARSAPSRAGRDIALYSGAGTLAGGIWAMHFIGMLSFQLPLTVSYDPLLTMASVLPALLASVIALRILSAPKLTLLRIALGGVSVGAGIGVMHYTGMFAMQMDATLYYDPLRFAISILVAIGMAMFALWIHYGVRRALNLSTSISLILAGTGMGGAIASMHYTGMAAAQFVATEQAQLQMTDANTLLAFGIGFTVLALTLLVAASNGAVRYRDLHRQVRNSEVRVRAILDTAVDGIITLDDQGLIQSYNPAAETLFGWTAAEVIGRNVRILMPDPFRNEHDQYLHNYLRSSEARIIGTGREVMALRKDGSQFPIRLGVGETTINNKPLFVGFVTDITKRKLLEDSLKSAKEEAEKAADIKSAFLANMSHEIRTPMNAIIGFSELLLDTPMDETQYRHSRTIHRSARSLLRLLNDILDSAKLDRGAIELEQVPFSLRSLCDETIEVLQLQATAKGISLQLNFRPDQDLYLGDPFRLSQILLNLMSNAVKFTESGTVQLDVSRDDNEQLIIAVIDEGIGIAPDRIDTIFEPFSQADASMSRRFGGTGLGTSIAMQLAKLMGGDIEIDSTLDVGSTFTVRLPLPAAKAAADHSVITTRITGRLRVLAVDDVPENLELLQLTLRKNGHQVDTAENGEQAVALFKQATYDVILMDVQMPVMDGLQATRAIRQYEQQHQRPATPVIALTASVMDRDRQSARDAGMNGFATKPLEWQALNREINHLVTESGINVELGATPVPEPENTERNVKTGSMVFNEAVALRRWGSKQSLDNALSAFISKHKALTDMLHKLANANDTDKMITLLHKAKGSAANLGLERLANACNDLEQNCQQSSIDASSVDVIEKELDAVAHQITDTESDVTKTDPAAANATTIDIATIERLIDALQRGEVPDALVSDVRQMLAENQRVRLNVALDEFDFESASALLQSVVQEHLDEHD</sequence>
<dbReference type="InterPro" id="IPR036641">
    <property type="entry name" value="HPT_dom_sf"/>
</dbReference>
<accession>A0A1E8CGR6</accession>
<dbReference type="SUPFAM" id="SSF47226">
    <property type="entry name" value="Histidine-containing phosphotransfer domain, HPT domain"/>
    <property type="match status" value="1"/>
</dbReference>
<dbReference type="Gene3D" id="1.20.120.160">
    <property type="entry name" value="HPT domain"/>
    <property type="match status" value="1"/>
</dbReference>
<dbReference type="SUPFAM" id="SSF55874">
    <property type="entry name" value="ATPase domain of HSP90 chaperone/DNA topoisomerase II/histidine kinase"/>
    <property type="match status" value="1"/>
</dbReference>
<evidence type="ECO:0000256" key="11">
    <source>
        <dbReference type="ARBA" id="ARBA00022840"/>
    </source>
</evidence>
<evidence type="ECO:0000256" key="15">
    <source>
        <dbReference type="ARBA" id="ARBA00059827"/>
    </source>
</evidence>
<dbReference type="PRINTS" id="PR00344">
    <property type="entry name" value="BCTRLSENSOR"/>
</dbReference>
<dbReference type="STRING" id="1524254.PHACT_13595"/>
<dbReference type="Gene3D" id="3.30.565.10">
    <property type="entry name" value="Histidine kinase-like ATPase, C-terminal domain"/>
    <property type="match status" value="1"/>
</dbReference>
<feature type="domain" description="MHYT" evidence="25">
    <location>
        <begin position="20"/>
        <end position="215"/>
    </location>
</feature>
<keyword evidence="12 19" id="KW-1133">Transmembrane helix</keyword>
<feature type="transmembrane region" description="Helical" evidence="19">
    <location>
        <begin position="229"/>
        <end position="253"/>
    </location>
</feature>
<dbReference type="PROSITE" id="PS50109">
    <property type="entry name" value="HIS_KIN"/>
    <property type="match status" value="1"/>
</dbReference>
<comment type="catalytic activity">
    <reaction evidence="1">
        <text>ATP + protein L-histidine = ADP + protein N-phospho-L-histidine.</text>
        <dbReference type="EC" id="2.7.13.3"/>
    </reaction>
</comment>
<feature type="domain" description="HPt" evidence="24">
    <location>
        <begin position="806"/>
        <end position="908"/>
    </location>
</feature>
<keyword evidence="5" id="KW-0997">Cell inner membrane</keyword>